<dbReference type="SUPFAM" id="SSF50494">
    <property type="entry name" value="Trypsin-like serine proteases"/>
    <property type="match status" value="1"/>
</dbReference>
<dbReference type="Gene3D" id="2.40.10.120">
    <property type="match status" value="1"/>
</dbReference>
<gene>
    <name evidence="1" type="ORF">IPO85_04660</name>
</gene>
<organism evidence="1 2">
    <name type="scientific">Candidatus Defluviibacterium haderslevense</name>
    <dbReference type="NCBI Taxonomy" id="2981993"/>
    <lineage>
        <taxon>Bacteria</taxon>
        <taxon>Pseudomonadati</taxon>
        <taxon>Bacteroidota</taxon>
        <taxon>Saprospiria</taxon>
        <taxon>Saprospirales</taxon>
        <taxon>Saprospiraceae</taxon>
        <taxon>Candidatus Defluviibacterium</taxon>
    </lineage>
</organism>
<evidence type="ECO:0000313" key="2">
    <source>
        <dbReference type="Proteomes" id="UP000808349"/>
    </source>
</evidence>
<dbReference type="Proteomes" id="UP000808349">
    <property type="component" value="Unassembled WGS sequence"/>
</dbReference>
<name>A0A9D7XCI2_9BACT</name>
<dbReference type="AlphaFoldDB" id="A0A9D7XCI2"/>
<dbReference type="InterPro" id="IPR009003">
    <property type="entry name" value="Peptidase_S1_PA"/>
</dbReference>
<protein>
    <submittedName>
        <fullName evidence="1">Trypsin-like peptidase domain-containing protein</fullName>
    </submittedName>
</protein>
<accession>A0A9D7XCI2</accession>
<dbReference type="EMBL" id="JADKFW010000004">
    <property type="protein sequence ID" value="MBK9716799.1"/>
    <property type="molecule type" value="Genomic_DNA"/>
</dbReference>
<evidence type="ECO:0000313" key="1">
    <source>
        <dbReference type="EMBL" id="MBK9716799.1"/>
    </source>
</evidence>
<sequence length="355" mass="40324">MKYIPYTFPSTILEFMHKYMTDQMNDLEHGVQKVIKSPSIAEYYATIPYVEIEKHHMEYHNALLRTFQLMTNEGLITPLHNSVGFDQEFHSNGFDPRLAKYGQYDFPIFGFQYLRDLFEDAVKPIILNQGNKDRIEDIGTGFIVNSNNNFDDNFYFVTARHCIPPNARIYVPAFLPPKKPCVPEKIYVPENDQIDLAVIKFVLTEAIPGREQNFWMGSPEILDEILTMGYPPIQGFIDAIQVAEVSKISSFLKTTEGRITGKGKHYWGGKEDHFLISARVKGGNSGGPVVNKKGEVVGVIIELFTDGGELDKLGYGVALNVHVLRKMIEKIKGISSEINIKELEFAIFENGFEIK</sequence>
<comment type="caution">
    <text evidence="1">The sequence shown here is derived from an EMBL/GenBank/DDBJ whole genome shotgun (WGS) entry which is preliminary data.</text>
</comment>
<proteinExistence type="predicted"/>
<reference evidence="1 2" key="1">
    <citation type="submission" date="2020-10" db="EMBL/GenBank/DDBJ databases">
        <title>Connecting structure to function with the recovery of over 1000 high-quality activated sludge metagenome-assembled genomes encoding full-length rRNA genes using long-read sequencing.</title>
        <authorList>
            <person name="Singleton C.M."/>
            <person name="Petriglieri F."/>
            <person name="Kristensen J.M."/>
            <person name="Kirkegaard R.H."/>
            <person name="Michaelsen T.Y."/>
            <person name="Andersen M.H."/>
            <person name="Karst S.M."/>
            <person name="Dueholm M.S."/>
            <person name="Nielsen P.H."/>
            <person name="Albertsen M."/>
        </authorList>
    </citation>
    <scope>NUCLEOTIDE SEQUENCE [LARGE SCALE GENOMIC DNA]</scope>
    <source>
        <strain evidence="1">Ribe_18-Q3-R11-54_BAT3C.373</strain>
    </source>
</reference>
<dbReference type="Pfam" id="PF13365">
    <property type="entry name" value="Trypsin_2"/>
    <property type="match status" value="1"/>
</dbReference>